<name>A0A3M4LXW2_PSECI</name>
<feature type="compositionally biased region" description="Polar residues" evidence="1">
    <location>
        <begin position="1"/>
        <end position="10"/>
    </location>
</feature>
<dbReference type="OrthoDB" id="6173220at2"/>
<dbReference type="RefSeq" id="WP_147466589.1">
    <property type="nucleotide sequence ID" value="NZ_RBRE01000042.1"/>
</dbReference>
<gene>
    <name evidence="2" type="ORF">ALQ04_00741</name>
</gene>
<comment type="caution">
    <text evidence="2">The sequence shown here is derived from an EMBL/GenBank/DDBJ whole genome shotgun (WGS) entry which is preliminary data.</text>
</comment>
<reference evidence="2 3" key="1">
    <citation type="submission" date="2018-08" db="EMBL/GenBank/DDBJ databases">
        <title>Recombination of ecologically and evolutionarily significant loci maintains genetic cohesion in the Pseudomonas syringae species complex.</title>
        <authorList>
            <person name="Dillon M."/>
            <person name="Thakur S."/>
            <person name="Almeida R.N.D."/>
            <person name="Weir B.S."/>
            <person name="Guttman D.S."/>
        </authorList>
    </citation>
    <scope>NUCLEOTIDE SEQUENCE [LARGE SCALE GENOMIC DNA]</scope>
    <source>
        <strain evidence="2 3">ICMP 3353</strain>
    </source>
</reference>
<proteinExistence type="predicted"/>
<sequence length="143" mass="16180">MNTTRSQTILNRLPPVSPRPENAADYTGKRRGKMTAIAWYRPSRSGKGTLWWCRCDCGLFEYRRPGTWESRPFPDDMCNSCLKAKGPNARHTAPGRLQRWIDSLRSLGLNDADIAQIQTSGTMVETKGKTAIEIRQQMANVHT</sequence>
<evidence type="ECO:0000313" key="3">
    <source>
        <dbReference type="Proteomes" id="UP000277236"/>
    </source>
</evidence>
<dbReference type="EMBL" id="RBRE01000042">
    <property type="protein sequence ID" value="RMQ46255.1"/>
    <property type="molecule type" value="Genomic_DNA"/>
</dbReference>
<dbReference type="AlphaFoldDB" id="A0A3M4LXW2"/>
<protein>
    <submittedName>
        <fullName evidence="2">Uncharacterized protein</fullName>
    </submittedName>
</protein>
<accession>A0A3M4LXW2</accession>
<evidence type="ECO:0000313" key="2">
    <source>
        <dbReference type="EMBL" id="RMQ46255.1"/>
    </source>
</evidence>
<organism evidence="2 3">
    <name type="scientific">Pseudomonas cichorii</name>
    <dbReference type="NCBI Taxonomy" id="36746"/>
    <lineage>
        <taxon>Bacteria</taxon>
        <taxon>Pseudomonadati</taxon>
        <taxon>Pseudomonadota</taxon>
        <taxon>Gammaproteobacteria</taxon>
        <taxon>Pseudomonadales</taxon>
        <taxon>Pseudomonadaceae</taxon>
        <taxon>Pseudomonas</taxon>
    </lineage>
</organism>
<dbReference type="Proteomes" id="UP000277236">
    <property type="component" value="Unassembled WGS sequence"/>
</dbReference>
<evidence type="ECO:0000256" key="1">
    <source>
        <dbReference type="SAM" id="MobiDB-lite"/>
    </source>
</evidence>
<feature type="region of interest" description="Disordered" evidence="1">
    <location>
        <begin position="1"/>
        <end position="28"/>
    </location>
</feature>